<organism evidence="9 10">
    <name type="scientific">Microlunatus endophyticus</name>
    <dbReference type="NCBI Taxonomy" id="1716077"/>
    <lineage>
        <taxon>Bacteria</taxon>
        <taxon>Bacillati</taxon>
        <taxon>Actinomycetota</taxon>
        <taxon>Actinomycetes</taxon>
        <taxon>Propionibacteriales</taxon>
        <taxon>Propionibacteriaceae</taxon>
        <taxon>Microlunatus</taxon>
    </lineage>
</organism>
<feature type="transmembrane region" description="Helical" evidence="8">
    <location>
        <begin position="51"/>
        <end position="69"/>
    </location>
</feature>
<dbReference type="Gene3D" id="1.20.1250.20">
    <property type="entry name" value="MFS general substrate transporter like domains"/>
    <property type="match status" value="1"/>
</dbReference>
<reference evidence="9" key="2">
    <citation type="submission" date="2020-09" db="EMBL/GenBank/DDBJ databases">
        <authorList>
            <person name="Sun Q."/>
            <person name="Zhou Y."/>
        </authorList>
    </citation>
    <scope>NUCLEOTIDE SEQUENCE</scope>
    <source>
        <strain evidence="9">CGMCC 4.7306</strain>
    </source>
</reference>
<evidence type="ECO:0000256" key="5">
    <source>
        <dbReference type="ARBA" id="ARBA00022989"/>
    </source>
</evidence>
<feature type="transmembrane region" description="Helical" evidence="8">
    <location>
        <begin position="81"/>
        <end position="103"/>
    </location>
</feature>
<evidence type="ECO:0000256" key="1">
    <source>
        <dbReference type="ARBA" id="ARBA00004651"/>
    </source>
</evidence>
<reference evidence="9" key="1">
    <citation type="journal article" date="2014" name="Int. J. Syst. Evol. Microbiol.">
        <title>Complete genome sequence of Corynebacterium casei LMG S-19264T (=DSM 44701T), isolated from a smear-ripened cheese.</title>
        <authorList>
            <consortium name="US DOE Joint Genome Institute (JGI-PGF)"/>
            <person name="Walter F."/>
            <person name="Albersmeier A."/>
            <person name="Kalinowski J."/>
            <person name="Ruckert C."/>
        </authorList>
    </citation>
    <scope>NUCLEOTIDE SEQUENCE</scope>
    <source>
        <strain evidence="9">CGMCC 4.7306</strain>
    </source>
</reference>
<dbReference type="AlphaFoldDB" id="A0A917WAE7"/>
<dbReference type="InterPro" id="IPR010290">
    <property type="entry name" value="TM_effector"/>
</dbReference>
<dbReference type="CDD" id="cd06173">
    <property type="entry name" value="MFS_MefA_like"/>
    <property type="match status" value="1"/>
</dbReference>
<keyword evidence="2" id="KW-0813">Transport</keyword>
<dbReference type="GO" id="GO:0005886">
    <property type="term" value="C:plasma membrane"/>
    <property type="evidence" value="ECO:0007669"/>
    <property type="project" value="UniProtKB-SubCell"/>
</dbReference>
<keyword evidence="4 8" id="KW-0812">Transmembrane</keyword>
<feature type="transmembrane region" description="Helical" evidence="8">
    <location>
        <begin position="306"/>
        <end position="329"/>
    </location>
</feature>
<feature type="region of interest" description="Disordered" evidence="7">
    <location>
        <begin position="415"/>
        <end position="437"/>
    </location>
</feature>
<evidence type="ECO:0000256" key="6">
    <source>
        <dbReference type="ARBA" id="ARBA00023136"/>
    </source>
</evidence>
<proteinExistence type="predicted"/>
<dbReference type="Pfam" id="PF05977">
    <property type="entry name" value="MFS_3"/>
    <property type="match status" value="1"/>
</dbReference>
<feature type="compositionally biased region" description="Basic and acidic residues" evidence="7">
    <location>
        <begin position="428"/>
        <end position="437"/>
    </location>
</feature>
<evidence type="ECO:0000256" key="2">
    <source>
        <dbReference type="ARBA" id="ARBA00022448"/>
    </source>
</evidence>
<gene>
    <name evidence="9" type="ORF">GCM10011575_47870</name>
</gene>
<evidence type="ECO:0000256" key="8">
    <source>
        <dbReference type="SAM" id="Phobius"/>
    </source>
</evidence>
<protein>
    <submittedName>
        <fullName evidence="9">MFS transporter</fullName>
    </submittedName>
</protein>
<dbReference type="SUPFAM" id="SSF103473">
    <property type="entry name" value="MFS general substrate transporter"/>
    <property type="match status" value="1"/>
</dbReference>
<dbReference type="PANTHER" id="PTHR23513:SF6">
    <property type="entry name" value="MAJOR FACILITATOR SUPERFAMILY ASSOCIATED DOMAIN-CONTAINING PROTEIN"/>
    <property type="match status" value="1"/>
</dbReference>
<evidence type="ECO:0000256" key="3">
    <source>
        <dbReference type="ARBA" id="ARBA00022475"/>
    </source>
</evidence>
<name>A0A917WAE7_9ACTN</name>
<sequence length="437" mass="45904">MIRSFRTPASTPRHNLNRLWFAQSTSLVGLQTGSVAVPLLAVDVLHADASQVALIGTLSSIPWLIAPVIGTIADRANRKQLLVVSHFGRALLWLTVPAAYLLGVLTLQQLWLVSAMVGLLSVVFAVGYRTFLPTIVPAAELGAANGKMGGTDATARAIGPAFAGYLIQLIGAVWTVLVQTMASLLAGVSTAAIRSDRRTAPRLDERAPRLTEWWRSITDGFACVYRIKPLRWLTLGETAYLFFFDVGFAIITVFFRTTLELTPTIIGVIFSVGSLGGILGATMATRLRAHAGFNSTVKTAAVLRGIGIAILPLSLLAPSHTLTIAVLIAGRGINACAWSVYEVLTDTYQQTTLPDNHRGSATAASLWLGNGASTIGAALAAALATTISTTALLTTAGIGAAAAGGISLLVNTTDSTGQADEATQPELTADHDEPEPR</sequence>
<dbReference type="RefSeq" id="WP_188898639.1">
    <property type="nucleotide sequence ID" value="NZ_BMMZ01000023.1"/>
</dbReference>
<keyword evidence="5 8" id="KW-1133">Transmembrane helix</keyword>
<evidence type="ECO:0000313" key="10">
    <source>
        <dbReference type="Proteomes" id="UP000613840"/>
    </source>
</evidence>
<dbReference type="PANTHER" id="PTHR23513">
    <property type="entry name" value="INTEGRAL MEMBRANE EFFLUX PROTEIN-RELATED"/>
    <property type="match status" value="1"/>
</dbReference>
<evidence type="ECO:0000256" key="4">
    <source>
        <dbReference type="ARBA" id="ARBA00022692"/>
    </source>
</evidence>
<dbReference type="EMBL" id="BMMZ01000023">
    <property type="protein sequence ID" value="GGL84049.1"/>
    <property type="molecule type" value="Genomic_DNA"/>
</dbReference>
<feature type="transmembrane region" description="Helical" evidence="8">
    <location>
        <begin position="238"/>
        <end position="259"/>
    </location>
</feature>
<dbReference type="InterPro" id="IPR036259">
    <property type="entry name" value="MFS_trans_sf"/>
</dbReference>
<evidence type="ECO:0000256" key="7">
    <source>
        <dbReference type="SAM" id="MobiDB-lite"/>
    </source>
</evidence>
<keyword evidence="6 8" id="KW-0472">Membrane</keyword>
<feature type="transmembrane region" description="Helical" evidence="8">
    <location>
        <begin position="265"/>
        <end position="285"/>
    </location>
</feature>
<dbReference type="Proteomes" id="UP000613840">
    <property type="component" value="Unassembled WGS sequence"/>
</dbReference>
<accession>A0A917WAE7</accession>
<comment type="subcellular location">
    <subcellularLocation>
        <location evidence="1">Cell membrane</location>
        <topology evidence="1">Multi-pass membrane protein</topology>
    </subcellularLocation>
</comment>
<evidence type="ECO:0000313" key="9">
    <source>
        <dbReference type="EMBL" id="GGL84049.1"/>
    </source>
</evidence>
<keyword evidence="3" id="KW-1003">Cell membrane</keyword>
<comment type="caution">
    <text evidence="9">The sequence shown here is derived from an EMBL/GenBank/DDBJ whole genome shotgun (WGS) entry which is preliminary data.</text>
</comment>
<keyword evidence="10" id="KW-1185">Reference proteome</keyword>